<reference evidence="5" key="1">
    <citation type="submission" date="2016-11" db="EMBL/GenBank/DDBJ databases">
        <authorList>
            <person name="Varghese N."/>
            <person name="Submissions S."/>
        </authorList>
    </citation>
    <scope>NUCLEOTIDE SEQUENCE [LARGE SCALE GENOMIC DNA]</scope>
    <source>
        <strain evidence="5">DSM 15692</strain>
    </source>
</reference>
<feature type="domain" description="Cell wall-active antibiotics response LiaF-like C-terminal" evidence="2">
    <location>
        <begin position="128"/>
        <end position="241"/>
    </location>
</feature>
<dbReference type="Pfam" id="PF09922">
    <property type="entry name" value="LiaF-like_C"/>
    <property type="match status" value="1"/>
</dbReference>
<dbReference type="InterPro" id="IPR047793">
    <property type="entry name" value="LiaF_C"/>
</dbReference>
<sequence>MNKRWLIMILGILGLLMVYELFNNRFSIIMLAIGIGSLLLKDRTSRKNQNTLFIIGVFTILLALFSNRMILAFIVVGLLLFIGENPEIYQLIRELLTGKKTLKNQNDFVMVDFEQTNNSTFKVSRNQWIGENRETEEDIYSWEDINFTKVIGNTVFDLGNTLLPKETNIILVRQGIGKIKILVPEGVAISLNTSMLIGKVFVGEEEIDLKNETLHWYSNTYYTNTRKVKVMANILIGEVEVVFL</sequence>
<keyword evidence="1" id="KW-1133">Transmembrane helix</keyword>
<evidence type="ECO:0000259" key="2">
    <source>
        <dbReference type="Pfam" id="PF09922"/>
    </source>
</evidence>
<keyword evidence="5" id="KW-1185">Reference proteome</keyword>
<dbReference type="Proteomes" id="UP000184128">
    <property type="component" value="Unassembled WGS sequence"/>
</dbReference>
<dbReference type="InterPro" id="IPR016975">
    <property type="entry name" value="Cell_wall_LiaF"/>
</dbReference>
<dbReference type="GO" id="GO:0016020">
    <property type="term" value="C:membrane"/>
    <property type="evidence" value="ECO:0007669"/>
    <property type="project" value="InterPro"/>
</dbReference>
<keyword evidence="1" id="KW-0472">Membrane</keyword>
<dbReference type="InterPro" id="IPR024425">
    <property type="entry name" value="LiaF-like_C"/>
</dbReference>
<dbReference type="PIRSF" id="PIRSF031509">
    <property type="entry name" value="Cell_wall_LiaF/YvqF"/>
    <property type="match status" value="1"/>
</dbReference>
<dbReference type="Pfam" id="PF24661">
    <property type="entry name" value="DUF7649"/>
    <property type="match status" value="1"/>
</dbReference>
<protein>
    <submittedName>
        <fullName evidence="4">Predicted membrane protein</fullName>
    </submittedName>
</protein>
<dbReference type="EMBL" id="FQUF01000013">
    <property type="protein sequence ID" value="SHE74663.1"/>
    <property type="molecule type" value="Genomic_DNA"/>
</dbReference>
<evidence type="ECO:0000313" key="4">
    <source>
        <dbReference type="EMBL" id="SHE74663.1"/>
    </source>
</evidence>
<feature type="transmembrane region" description="Helical" evidence="1">
    <location>
        <begin position="6"/>
        <end position="39"/>
    </location>
</feature>
<feature type="transmembrane region" description="Helical" evidence="1">
    <location>
        <begin position="51"/>
        <end position="82"/>
    </location>
</feature>
<evidence type="ECO:0000313" key="5">
    <source>
        <dbReference type="Proteomes" id="UP000184128"/>
    </source>
</evidence>
<organism evidence="4 5">
    <name type="scientific">Atopostipes suicloacalis DSM 15692</name>
    <dbReference type="NCBI Taxonomy" id="1121025"/>
    <lineage>
        <taxon>Bacteria</taxon>
        <taxon>Bacillati</taxon>
        <taxon>Bacillota</taxon>
        <taxon>Bacilli</taxon>
        <taxon>Lactobacillales</taxon>
        <taxon>Carnobacteriaceae</taxon>
        <taxon>Atopostipes</taxon>
    </lineage>
</organism>
<evidence type="ECO:0000259" key="3">
    <source>
        <dbReference type="Pfam" id="PF24661"/>
    </source>
</evidence>
<dbReference type="OrthoDB" id="2351415at2"/>
<dbReference type="STRING" id="1121025.SAMN02745249_01067"/>
<feature type="domain" description="DUF7649" evidence="3">
    <location>
        <begin position="4"/>
        <end position="82"/>
    </location>
</feature>
<gene>
    <name evidence="4" type="ORF">SAMN02745249_01067</name>
</gene>
<name>A0A1M4W0M3_9LACT</name>
<dbReference type="InterPro" id="IPR056066">
    <property type="entry name" value="DUF7649"/>
</dbReference>
<accession>A0A1M4W0M3</accession>
<keyword evidence="1" id="KW-0812">Transmembrane</keyword>
<dbReference type="RefSeq" id="WP_073297456.1">
    <property type="nucleotide sequence ID" value="NZ_FQUF01000013.1"/>
</dbReference>
<dbReference type="AlphaFoldDB" id="A0A1M4W0M3"/>
<evidence type="ECO:0000256" key="1">
    <source>
        <dbReference type="SAM" id="Phobius"/>
    </source>
</evidence>
<proteinExistence type="predicted"/>
<dbReference type="NCBIfam" id="NF040535">
    <property type="entry name" value="LiaF_C_term"/>
    <property type="match status" value="1"/>
</dbReference>